<feature type="transmembrane region" description="Helical" evidence="18">
    <location>
        <begin position="317"/>
        <end position="335"/>
    </location>
</feature>
<feature type="repeat" description="TPR" evidence="16">
    <location>
        <begin position="705"/>
        <end position="738"/>
    </location>
</feature>
<dbReference type="EMBL" id="GAMC01015132">
    <property type="protein sequence ID" value="JAB91423.1"/>
    <property type="molecule type" value="mRNA"/>
</dbReference>
<dbReference type="PROSITE" id="PS50005">
    <property type="entry name" value="TPR"/>
    <property type="match status" value="5"/>
</dbReference>
<evidence type="ECO:0000256" key="4">
    <source>
        <dbReference type="ARBA" id="ARBA00004922"/>
    </source>
</evidence>
<gene>
    <name evidence="20" type="primary">TMTC2</name>
</gene>
<evidence type="ECO:0000256" key="1">
    <source>
        <dbReference type="ARBA" id="ARBA00003582"/>
    </source>
</evidence>
<evidence type="ECO:0000256" key="18">
    <source>
        <dbReference type="SAM" id="Phobius"/>
    </source>
</evidence>
<evidence type="ECO:0000256" key="10">
    <source>
        <dbReference type="ARBA" id="ARBA00022803"/>
    </source>
</evidence>
<comment type="catalytic activity">
    <reaction evidence="15">
        <text>a di-trans,poly-cis-dolichyl beta-D-mannosyl phosphate + L-seryl-[protein] = 3-O-(alpha-D-mannosyl)-L-seryl-[protein] + a di-trans,poly-cis-dolichyl phosphate + H(+)</text>
        <dbReference type="Rhea" id="RHEA:17377"/>
        <dbReference type="Rhea" id="RHEA-COMP:9863"/>
        <dbReference type="Rhea" id="RHEA-COMP:13546"/>
        <dbReference type="Rhea" id="RHEA-COMP:19498"/>
        <dbReference type="Rhea" id="RHEA-COMP:19501"/>
        <dbReference type="ChEBI" id="CHEBI:15378"/>
        <dbReference type="ChEBI" id="CHEBI:29999"/>
        <dbReference type="ChEBI" id="CHEBI:57683"/>
        <dbReference type="ChEBI" id="CHEBI:58211"/>
        <dbReference type="ChEBI" id="CHEBI:137321"/>
        <dbReference type="EC" id="2.4.1.109"/>
    </reaction>
</comment>
<comment type="subcellular location">
    <subcellularLocation>
        <location evidence="3">Endoplasmic reticulum</location>
    </subcellularLocation>
    <subcellularLocation>
        <location evidence="2">Membrane</location>
        <topology evidence="2">Multi-pass membrane protein</topology>
    </subcellularLocation>
</comment>
<evidence type="ECO:0000256" key="16">
    <source>
        <dbReference type="PROSITE-ProRule" id="PRU00339"/>
    </source>
</evidence>
<feature type="transmembrane region" description="Helical" evidence="18">
    <location>
        <begin position="187"/>
        <end position="212"/>
    </location>
</feature>
<dbReference type="InterPro" id="IPR011990">
    <property type="entry name" value="TPR-like_helical_dom_sf"/>
</dbReference>
<evidence type="ECO:0000256" key="6">
    <source>
        <dbReference type="ARBA" id="ARBA00012839"/>
    </source>
</evidence>
<feature type="transmembrane region" description="Helical" evidence="18">
    <location>
        <begin position="568"/>
        <end position="592"/>
    </location>
</feature>
<dbReference type="InterPro" id="IPR052384">
    <property type="entry name" value="TMTC_O-mannosyltransferase"/>
</dbReference>
<evidence type="ECO:0000313" key="20">
    <source>
        <dbReference type="EMBL" id="JAB91423.1"/>
    </source>
</evidence>
<dbReference type="PROSITE" id="PS50293">
    <property type="entry name" value="TPR_REGION"/>
    <property type="match status" value="1"/>
</dbReference>
<feature type="transmembrane region" description="Helical" evidence="18">
    <location>
        <begin position="273"/>
        <end position="297"/>
    </location>
</feature>
<protein>
    <recommendedName>
        <fullName evidence="6">dolichyl-phosphate-mannose--protein mannosyltransferase</fullName>
        <ecNumber evidence="6">2.4.1.109</ecNumber>
    </recommendedName>
</protein>
<feature type="transmembrane region" description="Helical" evidence="18">
    <location>
        <begin position="102"/>
        <end position="120"/>
    </location>
</feature>
<feature type="repeat" description="TPR" evidence="16">
    <location>
        <begin position="671"/>
        <end position="704"/>
    </location>
</feature>
<feature type="transmembrane region" description="Helical" evidence="18">
    <location>
        <begin position="598"/>
        <end position="618"/>
    </location>
</feature>
<evidence type="ECO:0000256" key="9">
    <source>
        <dbReference type="ARBA" id="ARBA00022737"/>
    </source>
</evidence>
<feature type="repeat" description="TPR" evidence="16">
    <location>
        <begin position="784"/>
        <end position="817"/>
    </location>
</feature>
<accession>W8B300</accession>
<evidence type="ECO:0000256" key="15">
    <source>
        <dbReference type="ARBA" id="ARBA00045102"/>
    </source>
</evidence>
<organism evidence="20">
    <name type="scientific">Ceratitis capitata</name>
    <name type="common">Mediterranean fruit fly</name>
    <name type="synonym">Tephritis capitata</name>
    <dbReference type="NCBI Taxonomy" id="7213"/>
    <lineage>
        <taxon>Eukaryota</taxon>
        <taxon>Metazoa</taxon>
        <taxon>Ecdysozoa</taxon>
        <taxon>Arthropoda</taxon>
        <taxon>Hexapoda</taxon>
        <taxon>Insecta</taxon>
        <taxon>Pterygota</taxon>
        <taxon>Neoptera</taxon>
        <taxon>Endopterygota</taxon>
        <taxon>Diptera</taxon>
        <taxon>Brachycera</taxon>
        <taxon>Muscomorpha</taxon>
        <taxon>Tephritoidea</taxon>
        <taxon>Tephritidae</taxon>
        <taxon>Ceratitis</taxon>
        <taxon>Ceratitis</taxon>
    </lineage>
</organism>
<evidence type="ECO:0000259" key="19">
    <source>
        <dbReference type="Pfam" id="PF08409"/>
    </source>
</evidence>
<evidence type="ECO:0000256" key="11">
    <source>
        <dbReference type="ARBA" id="ARBA00022824"/>
    </source>
</evidence>
<keyword evidence="12 18" id="KW-1133">Transmembrane helix</keyword>
<dbReference type="OrthoDB" id="1658288at2759"/>
<sequence>MSVKPNLWKRWMNKSSMDYTSLGCCTLAFVLYLNTLKAGFVYDDRRAILANTDVSGHTPWQSVFQHDYWGTPLTDTGSHGSYRPLCVLSFRFNFLLGGYTPWGFHLINNLMHCLATGLVVKLARYFLSSVWGVLATGAIFAAHPIHTEAVAGIVGRADLAACIFYLLTYLMYMRHIVWRERGEMRQWLALMLTVVLSLVALLFKETAITALLVCALFDGLRGLCGYRDKQRMRTLCILGASLACIVYWRLLVLPRPQTAFSTADNPIAKAPSAWSRFLSFLYLPVFNFNLLLSPLVLSFDWGMDAIPRITSLRDERNLLSFAFYSTLVTATLKSFKYLWRRRCERIAKEQRQAQQQQQHQLRKSRSKKKYRLPITALESSATYGLLDATTLSCAPYTAASTTAAASPTTGALSLLQPEALPNASHLRCTCHYCKQELSSVHHTASCRALNNNNNNNNSIQWLYANAFSDCCCHQLFQSSSGAPHLLAVALRKALMAVVPRSSRSSSRCSSSTTASNNSSGSNTSSSSTCSSSSSSTEKAGNQQRERLTTASPLLLTPRAAQHTNNACILLMALCFLTLPFIPATNLFFYVGFVVAERLLYLPSVGYCLLVGYGISKLMERVRSPAARKRKAALILGLSLLVSVMGARTVQRNWDWHDEESLFRSAVQVNPPKALGNLGSVLSSQGRYEDAQKVLVEAIKHRPNMADVHFNLGILYQNQQNHKAAVECFRLAIQFRPNLAVAFLNLGASLIALGKCREAAQILKEGTQLNGEGVRDRITHDNARISAYLQLGALYAEQGKLQRALAVYREALHALPTTYYQRDVLYNRLGDVLGRLQQWSEAERYHYAALQLQPNQVAAHLSYGITLARNSSRATEAEMWFKRALQLAPNQSSVHHYYAEFLTSQSRNEEALFYRLSASNLAPNDYALVVAAATALRLSERKTDAESWYRKAVAMRPNDAHAHTNLGAILHLQGRTKHAANSYKEALRLQPGDPTTLGNLAKLGIIEPK</sequence>
<dbReference type="GO" id="GO:0005789">
    <property type="term" value="C:endoplasmic reticulum membrane"/>
    <property type="evidence" value="ECO:0007669"/>
    <property type="project" value="TreeGrafter"/>
</dbReference>
<keyword evidence="8 18" id="KW-0812">Transmembrane</keyword>
<keyword evidence="13 18" id="KW-0472">Membrane</keyword>
<feature type="repeat" description="TPR" evidence="16">
    <location>
        <begin position="822"/>
        <end position="855"/>
    </location>
</feature>
<dbReference type="EC" id="2.4.1.109" evidence="6"/>
<dbReference type="Pfam" id="PF13414">
    <property type="entry name" value="TPR_11"/>
    <property type="match status" value="1"/>
</dbReference>
<feature type="transmembrane region" description="Helical" evidence="18">
    <location>
        <begin position="232"/>
        <end position="252"/>
    </location>
</feature>
<comment type="similarity">
    <text evidence="5">Belongs to the TMTC family.</text>
</comment>
<dbReference type="SUPFAM" id="SSF48452">
    <property type="entry name" value="TPR-like"/>
    <property type="match status" value="2"/>
</dbReference>
<feature type="repeat" description="TPR" evidence="16">
    <location>
        <begin position="959"/>
        <end position="992"/>
    </location>
</feature>
<keyword evidence="11" id="KW-0256">Endoplasmic reticulum</keyword>
<evidence type="ECO:0000256" key="3">
    <source>
        <dbReference type="ARBA" id="ARBA00004240"/>
    </source>
</evidence>
<dbReference type="SMART" id="SM00028">
    <property type="entry name" value="TPR"/>
    <property type="match status" value="7"/>
</dbReference>
<dbReference type="PANTHER" id="PTHR44216:SF3">
    <property type="entry name" value="PROTEIN O-MANNOSYL-TRANSFERASE TMTC2"/>
    <property type="match status" value="1"/>
</dbReference>
<dbReference type="UniPathway" id="UPA00378"/>
<dbReference type="Pfam" id="PF13374">
    <property type="entry name" value="TPR_10"/>
    <property type="match status" value="1"/>
</dbReference>
<comment type="function">
    <text evidence="1">Transfers mannosyl residues to the hydroxyl group of serine or threonine residues.</text>
</comment>
<proteinExistence type="evidence at transcript level"/>
<dbReference type="Pfam" id="PF08409">
    <property type="entry name" value="TMTC_DUF1736"/>
    <property type="match status" value="1"/>
</dbReference>
<evidence type="ECO:0000256" key="12">
    <source>
        <dbReference type="ARBA" id="ARBA00022989"/>
    </source>
</evidence>
<dbReference type="InterPro" id="IPR013618">
    <property type="entry name" value="TMTC_DUF1736"/>
</dbReference>
<reference evidence="20" key="1">
    <citation type="submission" date="2013-07" db="EMBL/GenBank/DDBJ databases">
        <authorList>
            <person name="Geib S."/>
        </authorList>
    </citation>
    <scope>NUCLEOTIDE SEQUENCE</scope>
</reference>
<dbReference type="InterPro" id="IPR019734">
    <property type="entry name" value="TPR_rpt"/>
</dbReference>
<evidence type="ECO:0000256" key="2">
    <source>
        <dbReference type="ARBA" id="ARBA00004141"/>
    </source>
</evidence>
<dbReference type="PANTHER" id="PTHR44216">
    <property type="entry name" value="PROTEIN O-MANNOSYL-TRANSFERASE TMTC2"/>
    <property type="match status" value="1"/>
</dbReference>
<evidence type="ECO:0000256" key="8">
    <source>
        <dbReference type="ARBA" id="ARBA00022692"/>
    </source>
</evidence>
<feature type="transmembrane region" description="Helical" evidence="18">
    <location>
        <begin position="630"/>
        <end position="649"/>
    </location>
</feature>
<evidence type="ECO:0000256" key="5">
    <source>
        <dbReference type="ARBA" id="ARBA00007882"/>
    </source>
</evidence>
<evidence type="ECO:0000256" key="14">
    <source>
        <dbReference type="ARBA" id="ARBA00045085"/>
    </source>
</evidence>
<feature type="transmembrane region" description="Helical" evidence="18">
    <location>
        <begin position="149"/>
        <end position="167"/>
    </location>
</feature>
<keyword evidence="7" id="KW-0808">Transferase</keyword>
<feature type="region of interest" description="Disordered" evidence="17">
    <location>
        <begin position="503"/>
        <end position="545"/>
    </location>
</feature>
<feature type="transmembrane region" description="Helical" evidence="18">
    <location>
        <begin position="125"/>
        <end position="143"/>
    </location>
</feature>
<name>W8B300_CERCA</name>
<reference evidence="20" key="2">
    <citation type="journal article" date="2014" name="BMC Genomics">
        <title>A genomic perspective to assessing quality of mass-reared SIT flies used in Mediterranean fruit fly (Ceratitis capitata) eradication in California.</title>
        <authorList>
            <person name="Calla B."/>
            <person name="Hall B."/>
            <person name="Hou S."/>
            <person name="Geib S.M."/>
        </authorList>
    </citation>
    <scope>NUCLEOTIDE SEQUENCE</scope>
</reference>
<keyword evidence="10 16" id="KW-0802">TPR repeat</keyword>
<evidence type="ECO:0000256" key="7">
    <source>
        <dbReference type="ARBA" id="ARBA00022679"/>
    </source>
</evidence>
<dbReference type="Gene3D" id="1.25.40.10">
    <property type="entry name" value="Tetratricopeptide repeat domain"/>
    <property type="match status" value="3"/>
</dbReference>
<evidence type="ECO:0000256" key="17">
    <source>
        <dbReference type="SAM" id="MobiDB-lite"/>
    </source>
</evidence>
<feature type="domain" description="DUF1736" evidence="19">
    <location>
        <begin position="257"/>
        <end position="327"/>
    </location>
</feature>
<dbReference type="Pfam" id="PF13432">
    <property type="entry name" value="TPR_16"/>
    <property type="match status" value="2"/>
</dbReference>
<evidence type="ECO:0000256" key="13">
    <source>
        <dbReference type="ARBA" id="ARBA00023136"/>
    </source>
</evidence>
<dbReference type="AlphaFoldDB" id="W8B300"/>
<feature type="compositionally biased region" description="Low complexity" evidence="17">
    <location>
        <begin position="503"/>
        <end position="536"/>
    </location>
</feature>
<comment type="catalytic activity">
    <reaction evidence="14">
        <text>a di-trans,poly-cis-dolichyl beta-D-mannosyl phosphate + L-threonyl-[protein] = 3-O-(alpha-D-mannosyl)-L-threonyl-[protein] + a di-trans,poly-cis-dolichyl phosphate + H(+)</text>
        <dbReference type="Rhea" id="RHEA:53396"/>
        <dbReference type="Rhea" id="RHEA-COMP:11060"/>
        <dbReference type="Rhea" id="RHEA-COMP:13547"/>
        <dbReference type="Rhea" id="RHEA-COMP:19498"/>
        <dbReference type="Rhea" id="RHEA-COMP:19501"/>
        <dbReference type="ChEBI" id="CHEBI:15378"/>
        <dbReference type="ChEBI" id="CHEBI:30013"/>
        <dbReference type="ChEBI" id="CHEBI:57683"/>
        <dbReference type="ChEBI" id="CHEBI:58211"/>
        <dbReference type="ChEBI" id="CHEBI:137323"/>
        <dbReference type="EC" id="2.4.1.109"/>
    </reaction>
</comment>
<dbReference type="GO" id="GO:0004169">
    <property type="term" value="F:dolichyl-phosphate-mannose-protein mannosyltransferase activity"/>
    <property type="evidence" value="ECO:0007669"/>
    <property type="project" value="UniProtKB-EC"/>
</dbReference>
<keyword evidence="9" id="KW-0677">Repeat</keyword>
<comment type="pathway">
    <text evidence="4">Protein modification; protein glycosylation.</text>
</comment>